<reference evidence="1 2" key="1">
    <citation type="submission" date="2020-08" db="EMBL/GenBank/DDBJ databases">
        <title>Genomic Encyclopedia of Type Strains, Phase IV (KMG-IV): sequencing the most valuable type-strain genomes for metagenomic binning, comparative biology and taxonomic classification.</title>
        <authorList>
            <person name="Goeker M."/>
        </authorList>
    </citation>
    <scope>NUCLEOTIDE SEQUENCE [LARGE SCALE GENOMIC DNA]</scope>
    <source>
        <strain evidence="1 2">DSM 106739</strain>
    </source>
</reference>
<sequence length="281" mass="30458">MDAPTGQPTRADVLLDEAERFLLPLARLLIANGVGYPQLAARLKGVFLDAARYELAMAGGRQTDSALSLLSGVHRKDIRAAKAAEESGFGQNGKSLSLAAEVFTRWLHDPAFRGVDGKPLELPRSGPAPSFESLVASISTDFHARSMLDELLRLGVVTLQGEVVIPSANGFVPREGFRELAFYFGENLRDHIAAAATNLRAAEGGAQPVFLEQSVFADGLSEASTEALGELARTLWRTAFDRMVTEAGRHCDEDTATAANRRMRFGVYYYAEPTTPKEDES</sequence>
<evidence type="ECO:0000313" key="1">
    <source>
        <dbReference type="EMBL" id="MBB4013981.1"/>
    </source>
</evidence>
<gene>
    <name evidence="1" type="ORF">GGR36_003327</name>
</gene>
<comment type="caution">
    <text evidence="1">The sequence shown here is derived from an EMBL/GenBank/DDBJ whole genome shotgun (WGS) entry which is preliminary data.</text>
</comment>
<dbReference type="AlphaFoldDB" id="A0A840BKA4"/>
<organism evidence="1 2">
    <name type="scientific">Niveibacterium umoris</name>
    <dbReference type="NCBI Taxonomy" id="1193620"/>
    <lineage>
        <taxon>Bacteria</taxon>
        <taxon>Pseudomonadati</taxon>
        <taxon>Pseudomonadota</taxon>
        <taxon>Betaproteobacteria</taxon>
        <taxon>Rhodocyclales</taxon>
        <taxon>Rhodocyclaceae</taxon>
        <taxon>Niveibacterium</taxon>
    </lineage>
</organism>
<proteinExistence type="predicted"/>
<dbReference type="Proteomes" id="UP000561045">
    <property type="component" value="Unassembled WGS sequence"/>
</dbReference>
<dbReference type="EMBL" id="JACIET010000002">
    <property type="protein sequence ID" value="MBB4013981.1"/>
    <property type="molecule type" value="Genomic_DNA"/>
</dbReference>
<name>A0A840BKA4_9RHOO</name>
<protein>
    <submittedName>
        <fullName evidence="1">Uncharacterized protein</fullName>
    </submittedName>
</protein>
<accession>A0A840BKA4</accession>
<dbReference type="RefSeq" id="WP_207064474.1">
    <property type="nucleotide sequence ID" value="NZ_BAABLE010000005.1"/>
</dbReference>
<dbReference type="Pfam" id="PF20112">
    <property type="entry name" value="DUF6502"/>
    <property type="match status" value="1"/>
</dbReference>
<keyword evidence="2" id="KW-1185">Reference proteome</keyword>
<evidence type="ECO:0000313" key="2">
    <source>
        <dbReference type="Proteomes" id="UP000561045"/>
    </source>
</evidence>
<dbReference type="InterPro" id="IPR045445">
    <property type="entry name" value="DUF6502"/>
</dbReference>